<organism evidence="9 10">
    <name type="scientific">Paraburkholderia fungorum</name>
    <dbReference type="NCBI Taxonomy" id="134537"/>
    <lineage>
        <taxon>Bacteria</taxon>
        <taxon>Pseudomonadati</taxon>
        <taxon>Pseudomonadota</taxon>
        <taxon>Betaproteobacteria</taxon>
        <taxon>Burkholderiales</taxon>
        <taxon>Burkholderiaceae</taxon>
        <taxon>Paraburkholderia</taxon>
    </lineage>
</organism>
<evidence type="ECO:0000313" key="9">
    <source>
        <dbReference type="EMBL" id="RKF50978.1"/>
    </source>
</evidence>
<dbReference type="GO" id="GO:0016855">
    <property type="term" value="F:racemase and epimerase activity, acting on amino acids and derivatives"/>
    <property type="evidence" value="ECO:0007669"/>
    <property type="project" value="UniProtKB-UniRule"/>
</dbReference>
<evidence type="ECO:0000256" key="1">
    <source>
        <dbReference type="ARBA" id="ARBA00008031"/>
    </source>
</evidence>
<protein>
    <recommendedName>
        <fullName evidence="7">Dipeptide epimerase</fullName>
        <ecNumber evidence="7">5.1.1.-</ecNumber>
    </recommendedName>
</protein>
<dbReference type="SFLD" id="SFLDG00180">
    <property type="entry name" value="muconate_cycloisomerase"/>
    <property type="match status" value="1"/>
</dbReference>
<dbReference type="SUPFAM" id="SSF54826">
    <property type="entry name" value="Enolase N-terminal domain-like"/>
    <property type="match status" value="1"/>
</dbReference>
<feature type="binding site" evidence="6">
    <location>
        <position position="238"/>
    </location>
    <ligand>
        <name>Mg(2+)</name>
        <dbReference type="ChEBI" id="CHEBI:18420"/>
    </ligand>
</feature>
<name>A0A420H0M6_9BURK</name>
<dbReference type="InterPro" id="IPR034593">
    <property type="entry name" value="DgoD-like"/>
</dbReference>
<keyword evidence="3 6" id="KW-0460">Magnesium</keyword>
<keyword evidence="4 7" id="KW-0413">Isomerase</keyword>
<dbReference type="EC" id="5.1.1.-" evidence="7"/>
<feature type="domain" description="Mandelate racemase/muconate lactonizing enzyme C-terminal" evidence="8">
    <location>
        <begin position="144"/>
        <end position="236"/>
    </location>
</feature>
<dbReference type="Gene3D" id="3.30.390.10">
    <property type="entry name" value="Enolase-like, N-terminal domain"/>
    <property type="match status" value="1"/>
</dbReference>
<evidence type="ECO:0000256" key="4">
    <source>
        <dbReference type="ARBA" id="ARBA00023235"/>
    </source>
</evidence>
<gene>
    <name evidence="9" type="ORF">BCY88_02110</name>
</gene>
<evidence type="ECO:0000256" key="5">
    <source>
        <dbReference type="PIRSR" id="PIRSR634603-1"/>
    </source>
</evidence>
<dbReference type="InterPro" id="IPR029017">
    <property type="entry name" value="Enolase-like_N"/>
</dbReference>
<dbReference type="InterPro" id="IPR013341">
    <property type="entry name" value="Mandelate_racemase_N_dom"/>
</dbReference>
<reference evidence="9 10" key="1">
    <citation type="submission" date="2016-07" db="EMBL/GenBank/DDBJ databases">
        <title>Genome analysis of Burkholderia fungorum ES3-20.</title>
        <authorList>
            <person name="Xu D."/>
            <person name="Yao R."/>
            <person name="Zheng S."/>
        </authorList>
    </citation>
    <scope>NUCLEOTIDE SEQUENCE [LARGE SCALE GENOMIC DNA]</scope>
    <source>
        <strain evidence="9 10">ES3-20</strain>
    </source>
</reference>
<proteinExistence type="inferred from homology"/>
<dbReference type="OrthoDB" id="9782675at2"/>
<feature type="active site" description="Proton acceptor; specific for (R)-substrate epimerization" evidence="5">
    <location>
        <position position="163"/>
    </location>
</feature>
<evidence type="ECO:0000313" key="10">
    <source>
        <dbReference type="Proteomes" id="UP000283709"/>
    </source>
</evidence>
<dbReference type="SFLD" id="SFLDS00001">
    <property type="entry name" value="Enolase"/>
    <property type="match status" value="1"/>
</dbReference>
<dbReference type="Pfam" id="PF13378">
    <property type="entry name" value="MR_MLE_C"/>
    <property type="match status" value="1"/>
</dbReference>
<feature type="binding site" evidence="6">
    <location>
        <position position="189"/>
    </location>
    <ligand>
        <name>Mg(2+)</name>
        <dbReference type="ChEBI" id="CHEBI:18420"/>
    </ligand>
</feature>
<feature type="active site" description="Proton acceptor; specific for (S)-substrate epimerization" evidence="5">
    <location>
        <position position="260"/>
    </location>
</feature>
<evidence type="ECO:0000256" key="6">
    <source>
        <dbReference type="PIRSR" id="PIRSR634603-3"/>
    </source>
</evidence>
<dbReference type="SFLD" id="SFLDF00010">
    <property type="entry name" value="dipeptide_epimerase"/>
    <property type="match status" value="1"/>
</dbReference>
<comment type="cofactor">
    <cofactor evidence="6 7">
        <name>Mg(2+)</name>
        <dbReference type="ChEBI" id="CHEBI:18420"/>
    </cofactor>
    <text evidence="6 7">Binds 1 Mg(2+) ion per subunit.</text>
</comment>
<dbReference type="AlphaFoldDB" id="A0A420H0M6"/>
<dbReference type="CDD" id="cd03319">
    <property type="entry name" value="L-Ala-DL-Glu_epimerase"/>
    <property type="match status" value="1"/>
</dbReference>
<accession>A0A420H0M6</accession>
<dbReference type="InterPro" id="IPR029065">
    <property type="entry name" value="Enolase_C-like"/>
</dbReference>
<dbReference type="Gene3D" id="3.20.20.120">
    <property type="entry name" value="Enolase-like C-terminal domain"/>
    <property type="match status" value="1"/>
</dbReference>
<dbReference type="SUPFAM" id="SSF51604">
    <property type="entry name" value="Enolase C-terminal domain-like"/>
    <property type="match status" value="1"/>
</dbReference>
<evidence type="ECO:0000256" key="3">
    <source>
        <dbReference type="ARBA" id="ARBA00022842"/>
    </source>
</evidence>
<keyword evidence="2 6" id="KW-0479">Metal-binding</keyword>
<dbReference type="EMBL" id="MCAS01000001">
    <property type="protein sequence ID" value="RKF50978.1"/>
    <property type="molecule type" value="Genomic_DNA"/>
</dbReference>
<comment type="similarity">
    <text evidence="1 7">Belongs to the mandelate racemase/muconate lactonizing enzyme family.</text>
</comment>
<sequence>MPDPLFPPSPMPSRTLSLSLRIERWPLAVPFHITGHVIDAARLVRVTVDDGHHAGSGEASGVFYLNETPESIAAQIEKVRASIEVGITRAQLLDVLPHGGARNAVDAALWALESQQQAMPVWRMAGLSAPRPLPTTMTIGVDTPHAMAKAAQILTHARALKIKLDGSAADAARLAAIREARPEAPLAVDANQGWSRAHFDAMIPVLQQLDVGMLEQPFAIGADACLEHIDCPIPLAADESFQDLGDLSTVARRYDIVNLKLDKCGGLTRAFDLATRVREAGLSVMVGCMAGTSLAIAPAFLLGQQCDHVDLDGPIFLARDREPGVAYIDGLLHCPPQIWDHAGTPASSR</sequence>
<dbReference type="Pfam" id="PF02746">
    <property type="entry name" value="MR_MLE_N"/>
    <property type="match status" value="1"/>
</dbReference>
<evidence type="ECO:0000259" key="8">
    <source>
        <dbReference type="SMART" id="SM00922"/>
    </source>
</evidence>
<dbReference type="PANTHER" id="PTHR48080">
    <property type="entry name" value="D-GALACTONATE DEHYDRATASE-RELATED"/>
    <property type="match status" value="1"/>
</dbReference>
<dbReference type="RefSeq" id="WP_120342608.1">
    <property type="nucleotide sequence ID" value="NZ_MCAS01000001.1"/>
</dbReference>
<dbReference type="InterPro" id="IPR036849">
    <property type="entry name" value="Enolase-like_C_sf"/>
</dbReference>
<evidence type="ECO:0000256" key="7">
    <source>
        <dbReference type="RuleBase" id="RU366006"/>
    </source>
</evidence>
<dbReference type="Proteomes" id="UP000283709">
    <property type="component" value="Unassembled WGS sequence"/>
</dbReference>
<dbReference type="InterPro" id="IPR034603">
    <property type="entry name" value="Dipeptide_epimerase"/>
</dbReference>
<dbReference type="InterPro" id="IPR013342">
    <property type="entry name" value="Mandelate_racemase_C"/>
</dbReference>
<dbReference type="SMART" id="SM00922">
    <property type="entry name" value="MR_MLE"/>
    <property type="match status" value="1"/>
</dbReference>
<dbReference type="GO" id="GO:0046872">
    <property type="term" value="F:metal ion binding"/>
    <property type="evidence" value="ECO:0007669"/>
    <property type="project" value="UniProtKB-KW"/>
</dbReference>
<dbReference type="PANTHER" id="PTHR48080:SF3">
    <property type="entry name" value="ENOLASE SUPERFAMILY MEMBER DDB_G0284701"/>
    <property type="match status" value="1"/>
</dbReference>
<evidence type="ECO:0000256" key="2">
    <source>
        <dbReference type="ARBA" id="ARBA00022723"/>
    </source>
</evidence>
<comment type="caution">
    <text evidence="9">The sequence shown here is derived from an EMBL/GenBank/DDBJ whole genome shotgun (WGS) entry which is preliminary data.</text>
</comment>
<feature type="binding site" evidence="6">
    <location>
        <position position="215"/>
    </location>
    <ligand>
        <name>Mg(2+)</name>
        <dbReference type="ChEBI" id="CHEBI:18420"/>
    </ligand>
</feature>